<comment type="similarity">
    <text evidence="1">Belongs to the group II decarboxylase family.</text>
</comment>
<dbReference type="GO" id="GO:0016831">
    <property type="term" value="F:carboxy-lyase activity"/>
    <property type="evidence" value="ECO:0007669"/>
    <property type="project" value="UniProtKB-KW"/>
</dbReference>
<evidence type="ECO:0000256" key="1">
    <source>
        <dbReference type="ARBA" id="ARBA00009533"/>
    </source>
</evidence>
<reference evidence="4 5" key="1">
    <citation type="submission" date="2019-10" db="EMBL/GenBank/DDBJ databases">
        <authorList>
            <person name="Palmer J.M."/>
        </authorList>
    </citation>
    <scope>NUCLEOTIDE SEQUENCE [LARGE SCALE GENOMIC DNA]</scope>
    <source>
        <strain evidence="4 5">TWF694</strain>
    </source>
</reference>
<proteinExistence type="inferred from homology"/>
<name>A0AAV9X920_9PEZI</name>
<evidence type="ECO:0008006" key="6">
    <source>
        <dbReference type="Google" id="ProtNLM"/>
    </source>
</evidence>
<accession>A0AAV9X920</accession>
<keyword evidence="2" id="KW-0210">Decarboxylase</keyword>
<dbReference type="EMBL" id="JAVHJO010000008">
    <property type="protein sequence ID" value="KAK6538249.1"/>
    <property type="molecule type" value="Genomic_DNA"/>
</dbReference>
<evidence type="ECO:0000256" key="2">
    <source>
        <dbReference type="ARBA" id="ARBA00022793"/>
    </source>
</evidence>
<dbReference type="InterPro" id="IPR015421">
    <property type="entry name" value="PyrdxlP-dep_Trfase_major"/>
</dbReference>
<feature type="region of interest" description="Disordered" evidence="3">
    <location>
        <begin position="51"/>
        <end position="73"/>
    </location>
</feature>
<gene>
    <name evidence="4" type="ORF">TWF694_011128</name>
</gene>
<feature type="compositionally biased region" description="Polar residues" evidence="3">
    <location>
        <begin position="57"/>
        <end position="73"/>
    </location>
</feature>
<dbReference type="Gene3D" id="3.40.640.10">
    <property type="entry name" value="Type I PLP-dependent aspartate aminotransferase-like (Major domain)"/>
    <property type="match status" value="2"/>
</dbReference>
<dbReference type="PANTHER" id="PTHR46101:SF2">
    <property type="entry name" value="SERINE DECARBOXYLASE"/>
    <property type="match status" value="1"/>
</dbReference>
<keyword evidence="2" id="KW-0456">Lyase</keyword>
<dbReference type="InterPro" id="IPR051151">
    <property type="entry name" value="Group_II_Decarboxylase"/>
</dbReference>
<dbReference type="PANTHER" id="PTHR46101">
    <property type="match status" value="1"/>
</dbReference>
<dbReference type="AlphaFoldDB" id="A0AAV9X920"/>
<sequence length="1075" mass="120126">MATCEILYRPNPSTHKPKPRVEFTSGQVAILTEILKDSTVSITEISDDACDSVQVPPATTNDPFESSASDDLARRSQQTSGVDICCNDTIQRTFQNFQHQWISDPIIDEWRNPNHRIYDILAEVNKLHKTWTSQPPRPFDAYSDPLWRETGQVLADVGLPWHNNQVGMPDELDSSWQFHFKSFEQQLIKTKGGRVGDPNAVGYVADASEANCYCIRALQQEIREKVPSARPILVYDQFDEKVILSVAQFLGLEVHNVPLSNAKSSHGFRDAMAHFASITAGYQRPVIFAATLANSNSAYDDLNIICKLSEIDQLTMLLHLDASRSFDFITTISESCRRMLGTERFKLQHKSPMKGQSLRLHDGSITVSTIVAGGAHHSGLATAVALKPALLARGQQMRISYVRTSDSTLSGSRDALAPLRMALQEIRFGEAGFQKTYQYCIDMRTALLNALVEDGFASQVVTVSPYSPDLIIRLPTKEQRDRLESLGCILTDTGDAVMTFQPSIQFGDLRAVREIITGSIKTVNLNKPCRKDFSLLYRVPEPIIEELKATVHSWRIATRYMAGYPLHMGSYSALGPVVGRFLDVNIPTDWIKTQKNIILNSRMRDFGLTSEKDTHYFKGAFTNGTTMGNRMGLHAALKRLPGAHVYLSEETHYSVPKTMRDCDTLTNRWSYPAREQRYSRIPCDSNGSISVEALAKKALADKEGCARRGEEYHMILCANMGTTFVGARDNLSFIYTKLGEVGIQISHIHVDGALELGFGNSAGLKLGEPGAVDEHGVPFVQAVTFSHHKAMGNMVSGEIICFSPGEELSSLEWDVDPMVIFETWLFKQVYTPVELDKTLHHCQKMASLLECGLRKLGLMTKRNSQSIIVVLERPPAWIIEEFSLRPEDDWVHFITMPHISPEVISLFLERISSFQKQYLTAFKFIQLPLNSIMEQTVKLKPLEISLRKALANQLEDIVTRSKDDNLTGSIRAGVRSITSVVILGPHNQIEGLLCLEPNRDTSIKVGPLLLRSCHASCRGQVIDVASQLVGLIAKNLNAHIHIDASSYRISLNLKKPKTQRPKTAELVNDEPEHMY</sequence>
<dbReference type="Proteomes" id="UP001365542">
    <property type="component" value="Unassembled WGS sequence"/>
</dbReference>
<evidence type="ECO:0000313" key="4">
    <source>
        <dbReference type="EMBL" id="KAK6538249.1"/>
    </source>
</evidence>
<evidence type="ECO:0000256" key="3">
    <source>
        <dbReference type="SAM" id="MobiDB-lite"/>
    </source>
</evidence>
<keyword evidence="5" id="KW-1185">Reference proteome</keyword>
<comment type="caution">
    <text evidence="4">The sequence shown here is derived from an EMBL/GenBank/DDBJ whole genome shotgun (WGS) entry which is preliminary data.</text>
</comment>
<dbReference type="SUPFAM" id="SSF53383">
    <property type="entry name" value="PLP-dependent transferases"/>
    <property type="match status" value="2"/>
</dbReference>
<evidence type="ECO:0000313" key="5">
    <source>
        <dbReference type="Proteomes" id="UP001365542"/>
    </source>
</evidence>
<dbReference type="InterPro" id="IPR015424">
    <property type="entry name" value="PyrdxlP-dep_Trfase"/>
</dbReference>
<organism evidence="4 5">
    <name type="scientific">Orbilia ellipsospora</name>
    <dbReference type="NCBI Taxonomy" id="2528407"/>
    <lineage>
        <taxon>Eukaryota</taxon>
        <taxon>Fungi</taxon>
        <taxon>Dikarya</taxon>
        <taxon>Ascomycota</taxon>
        <taxon>Pezizomycotina</taxon>
        <taxon>Orbiliomycetes</taxon>
        <taxon>Orbiliales</taxon>
        <taxon>Orbiliaceae</taxon>
        <taxon>Orbilia</taxon>
    </lineage>
</organism>
<protein>
    <recommendedName>
        <fullName evidence="6">Pyridoxal phosphate-dependent transferase</fullName>
    </recommendedName>
</protein>